<feature type="region of interest" description="Disordered" evidence="1">
    <location>
        <begin position="290"/>
        <end position="372"/>
    </location>
</feature>
<keyword evidence="2" id="KW-0732">Signal</keyword>
<reference evidence="4 5" key="1">
    <citation type="journal article" date="2021" name="ISME Commun">
        <title>Automated analysis of genomic sequences facilitates high-throughput and comprehensive description of bacteria.</title>
        <authorList>
            <person name="Hitch T.C.A."/>
        </authorList>
    </citation>
    <scope>NUCLEOTIDE SEQUENCE [LARGE SCALE GENOMIC DNA]</scope>
    <source>
        <strain evidence="4 5">Sanger_31</strain>
    </source>
</reference>
<dbReference type="AlphaFoldDB" id="A0AAE3IEM6"/>
<feature type="compositionally biased region" description="Low complexity" evidence="1">
    <location>
        <begin position="350"/>
        <end position="371"/>
    </location>
</feature>
<proteinExistence type="predicted"/>
<dbReference type="InterPro" id="IPR001132">
    <property type="entry name" value="SMAD_dom_Dwarfin-type"/>
</dbReference>
<dbReference type="EMBL" id="JAOQJZ010000001">
    <property type="protein sequence ID" value="MCU6704485.1"/>
    <property type="molecule type" value="Genomic_DNA"/>
</dbReference>
<dbReference type="RefSeq" id="WP_267300226.1">
    <property type="nucleotide sequence ID" value="NZ_JAOQJZ010000001.1"/>
</dbReference>
<evidence type="ECO:0000259" key="3">
    <source>
        <dbReference type="PROSITE" id="PS51076"/>
    </source>
</evidence>
<comment type="caution">
    <text evidence="4">The sequence shown here is derived from an EMBL/GenBank/DDBJ whole genome shotgun (WGS) entry which is preliminary data.</text>
</comment>
<dbReference type="PROSITE" id="PS51076">
    <property type="entry name" value="MH2"/>
    <property type="match status" value="1"/>
</dbReference>
<feature type="compositionally biased region" description="Polar residues" evidence="1">
    <location>
        <begin position="293"/>
        <end position="308"/>
    </location>
</feature>
<protein>
    <submittedName>
        <fullName evidence="4">Carbohydrate-binding domain-containing protein</fullName>
    </submittedName>
</protein>
<dbReference type="Proteomes" id="UP001208131">
    <property type="component" value="Unassembled WGS sequence"/>
</dbReference>
<feature type="signal peptide" evidence="2">
    <location>
        <begin position="1"/>
        <end position="24"/>
    </location>
</feature>
<dbReference type="PROSITE" id="PS51257">
    <property type="entry name" value="PROKAR_LIPOPROTEIN"/>
    <property type="match status" value="1"/>
</dbReference>
<evidence type="ECO:0000256" key="2">
    <source>
        <dbReference type="SAM" id="SignalP"/>
    </source>
</evidence>
<dbReference type="Pfam" id="PF14262">
    <property type="entry name" value="Cthe_2159"/>
    <property type="match status" value="2"/>
</dbReference>
<organism evidence="4 5">
    <name type="scientific">Hominimerdicola aceti</name>
    <dbReference type="NCBI Taxonomy" id="2981726"/>
    <lineage>
        <taxon>Bacteria</taxon>
        <taxon>Bacillati</taxon>
        <taxon>Bacillota</taxon>
        <taxon>Clostridia</taxon>
        <taxon>Eubacteriales</taxon>
        <taxon>Oscillospiraceae</taxon>
        <taxon>Hominimerdicola</taxon>
    </lineage>
</organism>
<sequence length="649" mass="65129">MKISDTKKLAAITAAFFITVTAFSGCSESANSSQTTSSISQATKSDIDASIAAEDIDVGYDEESSVGIRFADGSAAIDGEGATSEGETVTISQAGTYILSGTATNGRIIVSADKTAEIKLIFNGVDITCADNAPLLVSKAKKVYIVLEDGTENVLTDSASYSLGEDDSNTDGAIFSKADLTINGSGTLTVNANYKHGIVSKDDLVITDGNINVTSASTAMEGKDSVKISGGTFNISAGTNGIKSTNTETSDKGFISVTGGSFTVVANNDAFEAETVLSIEGGSFNITTGGGSANASMKSDGTPNSDWQNNMGNGGGGPNGMGRPDDNGNGMGGDPPAMPTADDTGLTIETAANTTTDSDSTDTSDNTSTSAKALKAGSEVNISGGEIKIDSADDSVHSNGNIVITGGNISVASGDNGMHADGNLTISDGTVDITKSYEGIEGSIVTIDGGTISVVASDDGINCAGGSDTGSTDRMGTDQFSSQGGVELNINGGTVTIDADGDGLDSNGNFTMAGGTVYVCGPTNGGNGALDYNGTATVTGGTLIACGAVGMEEGFGDNSTQYSVLHDLGSTVSANEKLTITDSDGKEILSFTPTKAWQSVVFTSADLKEGETYTITAGSQSETVTIDGIVTSNSTGMSFGRGHGGGRGF</sequence>
<dbReference type="GO" id="GO:0006355">
    <property type="term" value="P:regulation of DNA-templated transcription"/>
    <property type="evidence" value="ECO:0007669"/>
    <property type="project" value="InterPro"/>
</dbReference>
<evidence type="ECO:0000256" key="1">
    <source>
        <dbReference type="SAM" id="MobiDB-lite"/>
    </source>
</evidence>
<accession>A0AAE3IEM6</accession>
<evidence type="ECO:0000313" key="5">
    <source>
        <dbReference type="Proteomes" id="UP001208131"/>
    </source>
</evidence>
<evidence type="ECO:0000313" key="4">
    <source>
        <dbReference type="EMBL" id="MCU6704485.1"/>
    </source>
</evidence>
<name>A0AAE3IEM6_9FIRM</name>
<feature type="chain" id="PRO_5041926125" evidence="2">
    <location>
        <begin position="25"/>
        <end position="649"/>
    </location>
</feature>
<gene>
    <name evidence="4" type="ORF">OCV57_00905</name>
</gene>
<feature type="domain" description="MH2" evidence="3">
    <location>
        <begin position="597"/>
        <end position="649"/>
    </location>
</feature>
<keyword evidence="5" id="KW-1185">Reference proteome</keyword>
<dbReference type="InterPro" id="IPR025584">
    <property type="entry name" value="Cthe_2159"/>
</dbReference>